<feature type="region of interest" description="Disordered" evidence="1">
    <location>
        <begin position="773"/>
        <end position="830"/>
    </location>
</feature>
<dbReference type="AlphaFoldDB" id="A0A1C3EFE8"/>
<evidence type="ECO:0000313" key="3">
    <source>
        <dbReference type="Proteomes" id="UP000094828"/>
    </source>
</evidence>
<evidence type="ECO:0000313" key="2">
    <source>
        <dbReference type="EMBL" id="ODA31966.1"/>
    </source>
</evidence>
<dbReference type="EMBL" id="LYDR01000072">
    <property type="protein sequence ID" value="ODA31966.1"/>
    <property type="molecule type" value="Genomic_DNA"/>
</dbReference>
<comment type="caution">
    <text evidence="2">The sequence shown here is derived from an EMBL/GenBank/DDBJ whole genome shotgun (WGS) entry which is preliminary data.</text>
</comment>
<gene>
    <name evidence="2" type="ORF">A6X21_22115</name>
</gene>
<dbReference type="Proteomes" id="UP000094828">
    <property type="component" value="Unassembled WGS sequence"/>
</dbReference>
<evidence type="ECO:0000256" key="1">
    <source>
        <dbReference type="SAM" id="MobiDB-lite"/>
    </source>
</evidence>
<reference evidence="2 3" key="1">
    <citation type="submission" date="2016-05" db="EMBL/GenBank/DDBJ databases">
        <title>Genomic and physiological characterization of Planctopirus sp. isolated from fresh water lake.</title>
        <authorList>
            <person name="Subhash Y."/>
            <person name="Ramana C."/>
        </authorList>
    </citation>
    <scope>NUCLEOTIDE SEQUENCE [LARGE SCALE GENOMIC DNA]</scope>
    <source>
        <strain evidence="2 3">JC280</strain>
    </source>
</reference>
<name>A0A1C3EFE8_9PLAN</name>
<sequence>MTDRQPMITAPFPSPRAVSRHQSLLSRLTGCFEVFQFNSFVASLLWSLCLAGIWSPGPMAWGQSKPPGNVIPTDFTPSDQQLVFAVASAMHSHPELYFYLCKDQNGREIVRPLKNATQNPGGKFPEKPPIVIPDIDLNRFGALPQAKARKYLEDLCTQHNKRRAAGVVVAQGPAPHLMGGGGVAPGAYVPPDPKLMPKPPQPDPATKNKAQSAYAELAKVLSNDYSLAGNDVVSKVLPEMMSAIEKNSSEPALQKAAHHLVTYDQKTSSLLDKAIQGRDQSLASAKAQLSRAERGDYTHTETYEYYDEGAGRWVQKNVQVDDNPTVAYLSMSQMLIAQGTSDDMIRNRIERQKFIMLQKAKAASWKELLPAMADRFSGQVSSRPLVNVRFVAEEKPYDRSLLDNYWPTGLSEFFQGKYLARNVSGKELQHVTFAVDFHHFSTLPQPTTRHVYYIPRWKQGEEVELSTILFPDLVGTGKRYYVPKFPDGRGMNAAPNLELPDMCGVVKLTFTVWANEGKQNATSISIPERLLKIVPVLIEGAEITLASSMYPFEAASATSKSSTTKPKSSTNGKDSDKKGTPKPPTSMEERARETLSLYLEPLLTELPEGSPSAQRIRKILANPRDVREEIIKKRKTDLLAACRAGQRYLGNYSDRDHEIEMGLLFVDCDPAGQAIRVELFDPEKPSQTRPWGGFISHDPRNNSEFLYLVPLDKATEPTASARNGLQADPFSPDATSFMLSLTKAGGFDGKFEYRESFDTPRFTVREPWRTVRVKPAAQESTQLAAATQRVKENPQWKLPKPRPIITTRGPANNPTNPGRSNPTTPKGRSR</sequence>
<accession>A0A1C3EFE8</accession>
<organism evidence="2 3">
    <name type="scientific">Planctopirus hydrillae</name>
    <dbReference type="NCBI Taxonomy" id="1841610"/>
    <lineage>
        <taxon>Bacteria</taxon>
        <taxon>Pseudomonadati</taxon>
        <taxon>Planctomycetota</taxon>
        <taxon>Planctomycetia</taxon>
        <taxon>Planctomycetales</taxon>
        <taxon>Planctomycetaceae</taxon>
        <taxon>Planctopirus</taxon>
    </lineage>
</organism>
<keyword evidence="3" id="KW-1185">Reference proteome</keyword>
<feature type="compositionally biased region" description="Low complexity" evidence="1">
    <location>
        <begin position="555"/>
        <end position="570"/>
    </location>
</feature>
<dbReference type="OrthoDB" id="207431at2"/>
<dbReference type="RefSeq" id="WP_068847740.1">
    <property type="nucleotide sequence ID" value="NZ_LYDR01000072.1"/>
</dbReference>
<proteinExistence type="predicted"/>
<feature type="region of interest" description="Disordered" evidence="1">
    <location>
        <begin position="555"/>
        <end position="590"/>
    </location>
</feature>
<protein>
    <submittedName>
        <fullName evidence="2">Uncharacterized protein</fullName>
    </submittedName>
</protein>
<feature type="compositionally biased region" description="Polar residues" evidence="1">
    <location>
        <begin position="809"/>
        <end position="830"/>
    </location>
</feature>